<protein>
    <recommendedName>
        <fullName evidence="4">G-protein coupled receptors family 1 profile domain-containing protein</fullName>
    </recommendedName>
</protein>
<sequence length="397" mass="43444">MTNYLDSLPGSDGATLWQIGRDLIQSMVALSVETVFWTVYMVLVFISTRILYRKRSSWMAQILLATVWAMVALNTAMFVIDIRNTVKEVSLTLTSSADLSLEDRYALTDSLPWAVQSALYAFLSNLGDVIVLWRVYVFYTFGKDRWIVLFPLVLLLASFATSGVITFCSAYSIRTGATMVAGNFIDPPLCRNAQMASYCTTLATTGVATLLICYKTWQYKRDVGKLLQLPKSAQKSRVEKTMLVVIESGVLYFLFFLEAVIAATPSVGRAQNATTGLSFASMVWTFMTSHILCIYPVTVIILVHANAGGPEQPHSSGAGTALAFTAHPPTGSAVSTLEHGAAPLQQLASRASLARNVSLRNMRVLEVAVHKTSVMYADAVPLEDMRRAKKGGSEESL</sequence>
<feature type="transmembrane region" description="Helical" evidence="1">
    <location>
        <begin position="118"/>
        <end position="139"/>
    </location>
</feature>
<keyword evidence="1" id="KW-0812">Transmembrane</keyword>
<evidence type="ECO:0000313" key="3">
    <source>
        <dbReference type="Proteomes" id="UP000053257"/>
    </source>
</evidence>
<dbReference type="HOGENOM" id="CLU_044614_9_1_1"/>
<organism evidence="2 3">
    <name type="scientific">Phlebiopsis gigantea (strain 11061_1 CR5-6)</name>
    <name type="common">White-rot fungus</name>
    <name type="synonym">Peniophora gigantea</name>
    <dbReference type="NCBI Taxonomy" id="745531"/>
    <lineage>
        <taxon>Eukaryota</taxon>
        <taxon>Fungi</taxon>
        <taxon>Dikarya</taxon>
        <taxon>Basidiomycota</taxon>
        <taxon>Agaricomycotina</taxon>
        <taxon>Agaricomycetes</taxon>
        <taxon>Polyporales</taxon>
        <taxon>Phanerochaetaceae</taxon>
        <taxon>Phlebiopsis</taxon>
    </lineage>
</organism>
<proteinExistence type="predicted"/>
<feature type="transmembrane region" description="Helical" evidence="1">
    <location>
        <begin position="283"/>
        <end position="303"/>
    </location>
</feature>
<keyword evidence="3" id="KW-1185">Reference proteome</keyword>
<name>A0A0C3RQE5_PHLG1</name>
<evidence type="ECO:0000313" key="2">
    <source>
        <dbReference type="EMBL" id="KIP02021.1"/>
    </source>
</evidence>
<accession>A0A0C3RQE5</accession>
<feature type="transmembrane region" description="Helical" evidence="1">
    <location>
        <begin position="193"/>
        <end position="214"/>
    </location>
</feature>
<keyword evidence="1" id="KW-1133">Transmembrane helix</keyword>
<feature type="transmembrane region" description="Helical" evidence="1">
    <location>
        <begin position="146"/>
        <end position="173"/>
    </location>
</feature>
<evidence type="ECO:0008006" key="4">
    <source>
        <dbReference type="Google" id="ProtNLM"/>
    </source>
</evidence>
<dbReference type="EMBL" id="KN840712">
    <property type="protein sequence ID" value="KIP02021.1"/>
    <property type="molecule type" value="Genomic_DNA"/>
</dbReference>
<feature type="transmembrane region" description="Helical" evidence="1">
    <location>
        <begin position="23"/>
        <end position="46"/>
    </location>
</feature>
<dbReference type="AlphaFoldDB" id="A0A0C3RQE5"/>
<dbReference type="OrthoDB" id="2744793at2759"/>
<reference evidence="2 3" key="1">
    <citation type="journal article" date="2014" name="PLoS Genet.">
        <title>Analysis of the Phlebiopsis gigantea genome, transcriptome and secretome provides insight into its pioneer colonization strategies of wood.</title>
        <authorList>
            <person name="Hori C."/>
            <person name="Ishida T."/>
            <person name="Igarashi K."/>
            <person name="Samejima M."/>
            <person name="Suzuki H."/>
            <person name="Master E."/>
            <person name="Ferreira P."/>
            <person name="Ruiz-Duenas F.J."/>
            <person name="Held B."/>
            <person name="Canessa P."/>
            <person name="Larrondo L.F."/>
            <person name="Schmoll M."/>
            <person name="Druzhinina I.S."/>
            <person name="Kubicek C.P."/>
            <person name="Gaskell J.A."/>
            <person name="Kersten P."/>
            <person name="St John F."/>
            <person name="Glasner J."/>
            <person name="Sabat G."/>
            <person name="Splinter BonDurant S."/>
            <person name="Syed K."/>
            <person name="Yadav J."/>
            <person name="Mgbeahuruike A.C."/>
            <person name="Kovalchuk A."/>
            <person name="Asiegbu F.O."/>
            <person name="Lackner G."/>
            <person name="Hoffmeister D."/>
            <person name="Rencoret J."/>
            <person name="Gutierrez A."/>
            <person name="Sun H."/>
            <person name="Lindquist E."/>
            <person name="Barry K."/>
            <person name="Riley R."/>
            <person name="Grigoriev I.V."/>
            <person name="Henrissat B."/>
            <person name="Kues U."/>
            <person name="Berka R.M."/>
            <person name="Martinez A.T."/>
            <person name="Covert S.F."/>
            <person name="Blanchette R.A."/>
            <person name="Cullen D."/>
        </authorList>
    </citation>
    <scope>NUCLEOTIDE SEQUENCE [LARGE SCALE GENOMIC DNA]</scope>
    <source>
        <strain evidence="2 3">11061_1 CR5-6</strain>
    </source>
</reference>
<feature type="transmembrane region" description="Helical" evidence="1">
    <location>
        <begin position="58"/>
        <end position="80"/>
    </location>
</feature>
<dbReference type="Proteomes" id="UP000053257">
    <property type="component" value="Unassembled WGS sequence"/>
</dbReference>
<evidence type="ECO:0000256" key="1">
    <source>
        <dbReference type="SAM" id="Phobius"/>
    </source>
</evidence>
<gene>
    <name evidence="2" type="ORF">PHLGIDRAFT_130957</name>
</gene>
<keyword evidence="1" id="KW-0472">Membrane</keyword>
<feature type="transmembrane region" description="Helical" evidence="1">
    <location>
        <begin position="241"/>
        <end position="263"/>
    </location>
</feature>